<dbReference type="Pfam" id="PF06803">
    <property type="entry name" value="DUF1232"/>
    <property type="match status" value="1"/>
</dbReference>
<keyword evidence="2 5" id="KW-0812">Transmembrane</keyword>
<evidence type="ECO:0000256" key="5">
    <source>
        <dbReference type="SAM" id="Phobius"/>
    </source>
</evidence>
<keyword evidence="4 5" id="KW-0472">Membrane</keyword>
<sequence length="160" mass="17030">MVVAGVVLAVVGLIVAIAQPSAPWGMNPLVLGLALLAVGLVLGALGLRKRARERAKGTGPVGNPVQRMRAFPRLLRARKHGYTGLSLTQPAQWLLAVVYLVSPIDLLPELLPLIGVTDDAGVLLWLLTNTSDASGRYLRWERGRSPETAGRGDARKDLAS</sequence>
<name>A0ABW0EST4_9PSEU</name>
<evidence type="ECO:0000259" key="6">
    <source>
        <dbReference type="Pfam" id="PF06803"/>
    </source>
</evidence>
<feature type="domain" description="DUF1232" evidence="6">
    <location>
        <begin position="93"/>
        <end position="125"/>
    </location>
</feature>
<dbReference type="Proteomes" id="UP001596157">
    <property type="component" value="Unassembled WGS sequence"/>
</dbReference>
<dbReference type="RefSeq" id="WP_378249796.1">
    <property type="nucleotide sequence ID" value="NZ_JBHSKF010000013.1"/>
</dbReference>
<keyword evidence="8" id="KW-1185">Reference proteome</keyword>
<evidence type="ECO:0000256" key="3">
    <source>
        <dbReference type="ARBA" id="ARBA00022989"/>
    </source>
</evidence>
<evidence type="ECO:0000256" key="2">
    <source>
        <dbReference type="ARBA" id="ARBA00022692"/>
    </source>
</evidence>
<evidence type="ECO:0000256" key="1">
    <source>
        <dbReference type="ARBA" id="ARBA00004127"/>
    </source>
</evidence>
<reference evidence="8" key="1">
    <citation type="journal article" date="2019" name="Int. J. Syst. Evol. Microbiol.">
        <title>The Global Catalogue of Microorganisms (GCM) 10K type strain sequencing project: providing services to taxonomists for standard genome sequencing and annotation.</title>
        <authorList>
            <consortium name="The Broad Institute Genomics Platform"/>
            <consortium name="The Broad Institute Genome Sequencing Center for Infectious Disease"/>
            <person name="Wu L."/>
            <person name="Ma J."/>
        </authorList>
    </citation>
    <scope>NUCLEOTIDE SEQUENCE [LARGE SCALE GENOMIC DNA]</scope>
    <source>
        <strain evidence="8">CCUG 59778</strain>
    </source>
</reference>
<keyword evidence="3 5" id="KW-1133">Transmembrane helix</keyword>
<evidence type="ECO:0000313" key="8">
    <source>
        <dbReference type="Proteomes" id="UP001596157"/>
    </source>
</evidence>
<feature type="transmembrane region" description="Helical" evidence="5">
    <location>
        <begin position="28"/>
        <end position="47"/>
    </location>
</feature>
<proteinExistence type="predicted"/>
<evidence type="ECO:0000313" key="7">
    <source>
        <dbReference type="EMBL" id="MFC5289927.1"/>
    </source>
</evidence>
<accession>A0ABW0EST4</accession>
<gene>
    <name evidence="7" type="ORF">ACFPM7_22965</name>
</gene>
<comment type="subcellular location">
    <subcellularLocation>
        <location evidence="1">Endomembrane system</location>
        <topology evidence="1">Multi-pass membrane protein</topology>
    </subcellularLocation>
</comment>
<dbReference type="EMBL" id="JBHSKF010000013">
    <property type="protein sequence ID" value="MFC5289927.1"/>
    <property type="molecule type" value="Genomic_DNA"/>
</dbReference>
<organism evidence="7 8">
    <name type="scientific">Actinokineospora guangxiensis</name>
    <dbReference type="NCBI Taxonomy" id="1490288"/>
    <lineage>
        <taxon>Bacteria</taxon>
        <taxon>Bacillati</taxon>
        <taxon>Actinomycetota</taxon>
        <taxon>Actinomycetes</taxon>
        <taxon>Pseudonocardiales</taxon>
        <taxon>Pseudonocardiaceae</taxon>
        <taxon>Actinokineospora</taxon>
    </lineage>
</organism>
<evidence type="ECO:0000256" key="4">
    <source>
        <dbReference type="ARBA" id="ARBA00023136"/>
    </source>
</evidence>
<protein>
    <submittedName>
        <fullName evidence="7">YkvA family protein</fullName>
    </submittedName>
</protein>
<dbReference type="InterPro" id="IPR010652">
    <property type="entry name" value="DUF1232"/>
</dbReference>
<comment type="caution">
    <text evidence="7">The sequence shown here is derived from an EMBL/GenBank/DDBJ whole genome shotgun (WGS) entry which is preliminary data.</text>
</comment>